<dbReference type="Gene3D" id="3.10.290.10">
    <property type="entry name" value="RNA-binding S4 domain"/>
    <property type="match status" value="1"/>
</dbReference>
<dbReference type="GO" id="GO:0003723">
    <property type="term" value="F:RNA binding"/>
    <property type="evidence" value="ECO:0007669"/>
    <property type="project" value="UniProtKB-KW"/>
</dbReference>
<comment type="similarity">
    <text evidence="1 6">Belongs to the pseudouridine synthase RluA family.</text>
</comment>
<evidence type="ECO:0000313" key="9">
    <source>
        <dbReference type="EMBL" id="ABZ69482.1"/>
    </source>
</evidence>
<evidence type="ECO:0000256" key="1">
    <source>
        <dbReference type="ARBA" id="ARBA00010876"/>
    </source>
</evidence>
<dbReference type="GO" id="GO:0160140">
    <property type="term" value="F:23S rRNA pseudouridine(1911/1915/1917) synthase activity"/>
    <property type="evidence" value="ECO:0007669"/>
    <property type="project" value="UniProtKB-EC"/>
</dbReference>
<dbReference type="PROSITE" id="PS01129">
    <property type="entry name" value="PSI_RLU"/>
    <property type="match status" value="1"/>
</dbReference>
<evidence type="ECO:0000256" key="2">
    <source>
        <dbReference type="ARBA" id="ARBA00023235"/>
    </source>
</evidence>
<feature type="domain" description="Pseudouridine synthase RsuA/RluA-like" evidence="8">
    <location>
        <begin position="120"/>
        <end position="281"/>
    </location>
</feature>
<organism evidence="9">
    <name type="scientific">Caulobacter sp. (strain K31)</name>
    <dbReference type="NCBI Taxonomy" id="366602"/>
    <lineage>
        <taxon>Bacteria</taxon>
        <taxon>Pseudomonadati</taxon>
        <taxon>Pseudomonadota</taxon>
        <taxon>Alphaproteobacteria</taxon>
        <taxon>Caulobacterales</taxon>
        <taxon>Caulobacteraceae</taxon>
        <taxon>Caulobacter</taxon>
    </lineage>
</organism>
<dbReference type="EMBL" id="CP000927">
    <property type="protein sequence ID" value="ABZ69482.1"/>
    <property type="molecule type" value="Genomic_DNA"/>
</dbReference>
<reference evidence="9" key="1">
    <citation type="submission" date="2008-01" db="EMBL/GenBank/DDBJ databases">
        <title>Complete sequence of chromosome of Caulobacter sp. K31.</title>
        <authorList>
            <consortium name="US DOE Joint Genome Institute"/>
            <person name="Copeland A."/>
            <person name="Lucas S."/>
            <person name="Lapidus A."/>
            <person name="Barry K."/>
            <person name="Glavina del Rio T."/>
            <person name="Dalin E."/>
            <person name="Tice H."/>
            <person name="Pitluck S."/>
            <person name="Bruce D."/>
            <person name="Goodwin L."/>
            <person name="Thompson L.S."/>
            <person name="Brettin T."/>
            <person name="Detter J.C."/>
            <person name="Han C."/>
            <person name="Schmutz J."/>
            <person name="Larimer F."/>
            <person name="Land M."/>
            <person name="Hauser L."/>
            <person name="Kyrpides N."/>
            <person name="Kim E."/>
            <person name="Stephens C."/>
            <person name="Richardson P."/>
        </authorList>
    </citation>
    <scope>NUCLEOTIDE SEQUENCE [LARGE SCALE GENOMIC DNA]</scope>
    <source>
        <strain evidence="9">K31</strain>
    </source>
</reference>
<dbReference type="InterPro" id="IPR050188">
    <property type="entry name" value="RluA_PseudoU_synthase"/>
</dbReference>
<dbReference type="STRING" id="366602.Caul_0345"/>
<dbReference type="eggNOG" id="COG0564">
    <property type="taxonomic scope" value="Bacteria"/>
</dbReference>
<evidence type="ECO:0000256" key="5">
    <source>
        <dbReference type="PROSITE-ProRule" id="PRU00182"/>
    </source>
</evidence>
<dbReference type="PANTHER" id="PTHR21600:SF44">
    <property type="entry name" value="RIBOSOMAL LARGE SUBUNIT PSEUDOURIDINE SYNTHASE D"/>
    <property type="match status" value="1"/>
</dbReference>
<name>B0T5C4_CAUSK</name>
<dbReference type="EC" id="5.4.99.-" evidence="6"/>
<dbReference type="CDD" id="cd02869">
    <property type="entry name" value="PseudoU_synth_RluA_like"/>
    <property type="match status" value="1"/>
</dbReference>
<protein>
    <recommendedName>
        <fullName evidence="6">Pseudouridine synthase</fullName>
        <ecNumber evidence="6">5.4.99.-</ecNumber>
    </recommendedName>
</protein>
<sequence>MIQPLDPPATLADDEIDDIDAPETGAGGDIVRIELGADLAGQRLDKALATAAPELSRARLQALIAAGQVSLVVEGAAPRAMPDGKAKAPAGLYEVVVPPPTAAEPLPENIPLSVLYEDAHLIVIDKPAGMAAHPAPGCETGTLVNALLFHCGASLSGIGGVARPGIVHRLDKETSGVMVAAKTDAAHQGLSALFAKHDIDRMYLALTRGAPHPVVGTIITQLGRSPGDRKKMAVLKSGGREAITHYRVEKSFGPPDKPLASRVACRLETGRTHQIRVHMASKGSPCLGDPVYGAGAPAAPVKAALTEIGFSRQALHAAVLGFVHPITRELLRFETPLPPDMAALEAALEAL</sequence>
<dbReference type="NCBIfam" id="TIGR00005">
    <property type="entry name" value="rluA_subfam"/>
    <property type="match status" value="1"/>
</dbReference>
<dbReference type="GO" id="GO:0016798">
    <property type="term" value="F:hydrolase activity, acting on glycosyl bonds"/>
    <property type="evidence" value="ECO:0007669"/>
    <property type="project" value="UniProtKB-KW"/>
</dbReference>
<dbReference type="KEGG" id="cak:Caul_0345"/>
<feature type="region of interest" description="Disordered" evidence="7">
    <location>
        <begin position="1"/>
        <end position="25"/>
    </location>
</feature>
<evidence type="ECO:0000259" key="8">
    <source>
        <dbReference type="Pfam" id="PF00849"/>
    </source>
</evidence>
<feature type="compositionally biased region" description="Acidic residues" evidence="7">
    <location>
        <begin position="12"/>
        <end position="21"/>
    </location>
</feature>
<keyword evidence="5" id="KW-0694">RNA-binding</keyword>
<gene>
    <name evidence="9" type="ordered locus">Caul_0345</name>
</gene>
<accession>B0T5C4</accession>
<dbReference type="HOGENOM" id="CLU_016902_4_1_5"/>
<evidence type="ECO:0000256" key="4">
    <source>
        <dbReference type="PIRSR" id="PIRSR606225-1"/>
    </source>
</evidence>
<keyword evidence="9" id="KW-0378">Hydrolase</keyword>
<proteinExistence type="inferred from homology"/>
<feature type="active site" evidence="4">
    <location>
        <position position="171"/>
    </location>
</feature>
<dbReference type="InterPro" id="IPR006145">
    <property type="entry name" value="PsdUridine_synth_RsuA/RluA"/>
</dbReference>
<dbReference type="InterPro" id="IPR036986">
    <property type="entry name" value="S4_RNA-bd_sf"/>
</dbReference>
<comment type="catalytic activity">
    <reaction evidence="3">
        <text>uridine(1911/1915/1917) in 23S rRNA = pseudouridine(1911/1915/1917) in 23S rRNA</text>
        <dbReference type="Rhea" id="RHEA:42524"/>
        <dbReference type="Rhea" id="RHEA-COMP:10097"/>
        <dbReference type="Rhea" id="RHEA-COMP:10098"/>
        <dbReference type="ChEBI" id="CHEBI:65314"/>
        <dbReference type="ChEBI" id="CHEBI:65315"/>
        <dbReference type="EC" id="5.4.99.23"/>
    </reaction>
</comment>
<dbReference type="CDD" id="cd00165">
    <property type="entry name" value="S4"/>
    <property type="match status" value="1"/>
</dbReference>
<keyword evidence="2 6" id="KW-0413">Isomerase</keyword>
<evidence type="ECO:0000256" key="7">
    <source>
        <dbReference type="SAM" id="MobiDB-lite"/>
    </source>
</evidence>
<evidence type="ECO:0000256" key="3">
    <source>
        <dbReference type="ARBA" id="ARBA00036882"/>
    </source>
</evidence>
<comment type="catalytic activity">
    <reaction evidence="6">
        <text>a uridine in RNA = a pseudouridine in RNA</text>
        <dbReference type="Rhea" id="RHEA:48348"/>
        <dbReference type="Rhea" id="RHEA-COMP:12068"/>
        <dbReference type="Rhea" id="RHEA-COMP:12069"/>
        <dbReference type="ChEBI" id="CHEBI:65314"/>
        <dbReference type="ChEBI" id="CHEBI:65315"/>
    </reaction>
</comment>
<dbReference type="SUPFAM" id="SSF55120">
    <property type="entry name" value="Pseudouridine synthase"/>
    <property type="match status" value="1"/>
</dbReference>
<keyword evidence="9" id="KW-0326">Glycosidase</keyword>
<dbReference type="Gene3D" id="3.30.2350.10">
    <property type="entry name" value="Pseudouridine synthase"/>
    <property type="match status" value="1"/>
</dbReference>
<dbReference type="PANTHER" id="PTHR21600">
    <property type="entry name" value="MITOCHONDRIAL RNA PSEUDOURIDINE SYNTHASE"/>
    <property type="match status" value="1"/>
</dbReference>
<comment type="function">
    <text evidence="6">Responsible for synthesis of pseudouridine from uracil.</text>
</comment>
<dbReference type="Pfam" id="PF00849">
    <property type="entry name" value="PseudoU_synth_2"/>
    <property type="match status" value="1"/>
</dbReference>
<dbReference type="PROSITE" id="PS50889">
    <property type="entry name" value="S4"/>
    <property type="match status" value="1"/>
</dbReference>
<dbReference type="AlphaFoldDB" id="B0T5C4"/>
<dbReference type="InterPro" id="IPR020103">
    <property type="entry name" value="PsdUridine_synth_cat_dom_sf"/>
</dbReference>
<dbReference type="GO" id="GO:0000455">
    <property type="term" value="P:enzyme-directed rRNA pseudouridine synthesis"/>
    <property type="evidence" value="ECO:0007669"/>
    <property type="project" value="TreeGrafter"/>
</dbReference>
<dbReference type="InterPro" id="IPR006224">
    <property type="entry name" value="PsdUridine_synth_RluA-like_CS"/>
</dbReference>
<dbReference type="InterPro" id="IPR006225">
    <property type="entry name" value="PsdUridine_synth_RluC/D"/>
</dbReference>
<evidence type="ECO:0000256" key="6">
    <source>
        <dbReference type="RuleBase" id="RU362028"/>
    </source>
</evidence>